<sequence>MFLSHTSELRRLPERRSFIAAAEAAVSRAGDAVADMAYFTARDEKPAAVCRQAVSDADVYVLVAGFRYGSPVRDEPGVSYTELEFATATEAGMPRLVFLLSDDAEGPAGLFRDPEFGNRQEGFRRRLRGSGLTTASVSSPDGLETALLHALTDLPRPRSVDGPAGRVWNVPPRLVGFTGRDGLLDGLRTALTVEGRAVQAVHGIGGVGKTTIAIEYAHRFGDEYDIVWWVPAEDPTVIPDQLGTLARALDLGDAATGTELARLLGVLAGRGRWLLVFDNAEDPQGLAPFLPPVTGGGHVLVTSRNPDWHGFAAGIGVAVFDRVESVRLLRDRVPALTGAQADRVAAVLGDLPLAVGQAAGLLADTGLSVDVYLDLVGTQAARLLEQAAAGPYPVSVTASWAVAFDRLAVDDPAALQLLTVLAWLAPEPAPLTLFTARPDLLPPPLATAVADPLGFAATVAVLRRRGMARVTADSVLLHGVPAALLRTRSADEQPTDETSDRAAGRSWAVVVVRLLRAAVPADPWNNPATWPAWHQYLPHVMAAVDTNRLLDPVADDLGRLLSGARAFLTSRGDVRSALPITRRAYALNRKRRGDDHPDTLTSASNLADDLRRLGEVAAARTMDEDNLARSRRVLGDDHPDTLTSASNLAVSLREVGEVASARTLDEDILARRRRVLGDDHPDTLQSAGNLAVNLRELGEVAAARTVNEDTLARRRRVLGDDHPDTLASAINLAVDLRELGEVAAARTLNEDTLTRLRRVLGDDHPYTLTSANNLAVDLWVLGEVAAARTVNEDTLARLRRVLGDDHPYTLASASNLADNLRELGEVAAARTLDEDILARRRRILGDDHPDTRRIANRLADPT</sequence>
<dbReference type="InterPro" id="IPR025139">
    <property type="entry name" value="DUF4062"/>
</dbReference>
<dbReference type="SUPFAM" id="SSF52540">
    <property type="entry name" value="P-loop containing nucleoside triphosphate hydrolases"/>
    <property type="match status" value="1"/>
</dbReference>
<feature type="domain" description="NB-ARC" evidence="1">
    <location>
        <begin position="190"/>
        <end position="310"/>
    </location>
</feature>
<accession>A0A8J3ZLS0</accession>
<proteinExistence type="predicted"/>
<dbReference type="PANTHER" id="PTHR46082">
    <property type="entry name" value="ATP/GTP-BINDING PROTEIN-RELATED"/>
    <property type="match status" value="1"/>
</dbReference>
<keyword evidence="3" id="KW-0067">ATP-binding</keyword>
<keyword evidence="4" id="KW-1185">Reference proteome</keyword>
<dbReference type="EMBL" id="BOPG01000103">
    <property type="protein sequence ID" value="GIJ63863.1"/>
    <property type="molecule type" value="Genomic_DNA"/>
</dbReference>
<protein>
    <submittedName>
        <fullName evidence="3">ATP-binding protein</fullName>
    </submittedName>
</protein>
<dbReference type="Gene3D" id="1.25.40.10">
    <property type="entry name" value="Tetratricopeptide repeat domain"/>
    <property type="match status" value="2"/>
</dbReference>
<dbReference type="InterPro" id="IPR053137">
    <property type="entry name" value="NLR-like"/>
</dbReference>
<dbReference type="NCBIfam" id="NF040586">
    <property type="entry name" value="FxSxx_TPR"/>
    <property type="match status" value="1"/>
</dbReference>
<dbReference type="Pfam" id="PF00931">
    <property type="entry name" value="NB-ARC"/>
    <property type="match status" value="1"/>
</dbReference>
<dbReference type="Proteomes" id="UP000612585">
    <property type="component" value="Unassembled WGS sequence"/>
</dbReference>
<feature type="domain" description="DUF4062" evidence="2">
    <location>
        <begin position="2"/>
        <end position="88"/>
    </location>
</feature>
<evidence type="ECO:0000313" key="4">
    <source>
        <dbReference type="Proteomes" id="UP000612585"/>
    </source>
</evidence>
<dbReference type="Gene3D" id="3.40.50.300">
    <property type="entry name" value="P-loop containing nucleotide triphosphate hydrolases"/>
    <property type="match status" value="1"/>
</dbReference>
<gene>
    <name evidence="3" type="ORF">Vau01_113790</name>
</gene>
<evidence type="ECO:0000313" key="3">
    <source>
        <dbReference type="EMBL" id="GIJ63863.1"/>
    </source>
</evidence>
<keyword evidence="3" id="KW-0547">Nucleotide-binding</keyword>
<name>A0A8J3ZLS0_9ACTN</name>
<comment type="caution">
    <text evidence="3">The sequence shown here is derived from an EMBL/GenBank/DDBJ whole genome shotgun (WGS) entry which is preliminary data.</text>
</comment>
<organism evidence="3 4">
    <name type="scientific">Virgisporangium aurantiacum</name>
    <dbReference type="NCBI Taxonomy" id="175570"/>
    <lineage>
        <taxon>Bacteria</taxon>
        <taxon>Bacillati</taxon>
        <taxon>Actinomycetota</taxon>
        <taxon>Actinomycetes</taxon>
        <taxon>Micromonosporales</taxon>
        <taxon>Micromonosporaceae</taxon>
        <taxon>Virgisporangium</taxon>
    </lineage>
</organism>
<dbReference type="AlphaFoldDB" id="A0A8J3ZLS0"/>
<dbReference type="Pfam" id="PF13374">
    <property type="entry name" value="TPR_10"/>
    <property type="match status" value="6"/>
</dbReference>
<dbReference type="Pfam" id="PF13271">
    <property type="entry name" value="DUF4062"/>
    <property type="match status" value="1"/>
</dbReference>
<dbReference type="SUPFAM" id="SSF48452">
    <property type="entry name" value="TPR-like"/>
    <property type="match status" value="2"/>
</dbReference>
<dbReference type="InterPro" id="IPR027417">
    <property type="entry name" value="P-loop_NTPase"/>
</dbReference>
<reference evidence="3" key="1">
    <citation type="submission" date="2021-01" db="EMBL/GenBank/DDBJ databases">
        <title>Whole genome shotgun sequence of Virgisporangium aurantiacum NBRC 16421.</title>
        <authorList>
            <person name="Komaki H."/>
            <person name="Tamura T."/>
        </authorList>
    </citation>
    <scope>NUCLEOTIDE SEQUENCE</scope>
    <source>
        <strain evidence="3">NBRC 16421</strain>
    </source>
</reference>
<dbReference type="InterPro" id="IPR002182">
    <property type="entry name" value="NB-ARC"/>
</dbReference>
<evidence type="ECO:0000259" key="2">
    <source>
        <dbReference type="Pfam" id="PF13271"/>
    </source>
</evidence>
<evidence type="ECO:0000259" key="1">
    <source>
        <dbReference type="Pfam" id="PF00931"/>
    </source>
</evidence>
<dbReference type="InterPro" id="IPR011990">
    <property type="entry name" value="TPR-like_helical_dom_sf"/>
</dbReference>
<dbReference type="GO" id="GO:0005524">
    <property type="term" value="F:ATP binding"/>
    <property type="evidence" value="ECO:0007669"/>
    <property type="project" value="UniProtKB-KW"/>
</dbReference>
<dbReference type="PANTHER" id="PTHR46082:SF6">
    <property type="entry name" value="AAA+ ATPASE DOMAIN-CONTAINING PROTEIN-RELATED"/>
    <property type="match status" value="1"/>
</dbReference>
<dbReference type="GO" id="GO:0043531">
    <property type="term" value="F:ADP binding"/>
    <property type="evidence" value="ECO:0007669"/>
    <property type="project" value="InterPro"/>
</dbReference>